<dbReference type="EMBL" id="CP111018">
    <property type="protein sequence ID" value="WAR09800.1"/>
    <property type="molecule type" value="Genomic_DNA"/>
</dbReference>
<name>A0ABY7EII3_MYAAR</name>
<keyword evidence="2" id="KW-1185">Reference proteome</keyword>
<evidence type="ECO:0000313" key="2">
    <source>
        <dbReference type="Proteomes" id="UP001164746"/>
    </source>
</evidence>
<reference evidence="1" key="1">
    <citation type="submission" date="2022-11" db="EMBL/GenBank/DDBJ databases">
        <title>Centuries of genome instability and evolution in soft-shell clam transmissible cancer (bioRxiv).</title>
        <authorList>
            <person name="Hart S.F.M."/>
            <person name="Yonemitsu M.A."/>
            <person name="Giersch R.M."/>
            <person name="Beal B.F."/>
            <person name="Arriagada G."/>
            <person name="Davis B.W."/>
            <person name="Ostrander E.A."/>
            <person name="Goff S.P."/>
            <person name="Metzger M.J."/>
        </authorList>
    </citation>
    <scope>NUCLEOTIDE SEQUENCE</scope>
    <source>
        <strain evidence="1">MELC-2E11</strain>
        <tissue evidence="1">Siphon/mantle</tissue>
    </source>
</reference>
<sequence>MSVCILILRITSSHPGTVFVLEYVDNPDVALSAVVKCQRELKSGTFIQKDLRGDHSSVQ</sequence>
<protein>
    <submittedName>
        <fullName evidence="1">Uncharacterized protein</fullName>
    </submittedName>
</protein>
<accession>A0ABY7EII3</accession>
<organism evidence="1 2">
    <name type="scientific">Mya arenaria</name>
    <name type="common">Soft-shell clam</name>
    <dbReference type="NCBI Taxonomy" id="6604"/>
    <lineage>
        <taxon>Eukaryota</taxon>
        <taxon>Metazoa</taxon>
        <taxon>Spiralia</taxon>
        <taxon>Lophotrochozoa</taxon>
        <taxon>Mollusca</taxon>
        <taxon>Bivalvia</taxon>
        <taxon>Autobranchia</taxon>
        <taxon>Heteroconchia</taxon>
        <taxon>Euheterodonta</taxon>
        <taxon>Imparidentia</taxon>
        <taxon>Neoheterodontei</taxon>
        <taxon>Myida</taxon>
        <taxon>Myoidea</taxon>
        <taxon>Myidae</taxon>
        <taxon>Mya</taxon>
    </lineage>
</organism>
<proteinExistence type="predicted"/>
<dbReference type="Proteomes" id="UP001164746">
    <property type="component" value="Chromosome 7"/>
</dbReference>
<gene>
    <name evidence="1" type="ORF">MAR_034876</name>
</gene>
<evidence type="ECO:0000313" key="1">
    <source>
        <dbReference type="EMBL" id="WAR09800.1"/>
    </source>
</evidence>